<keyword evidence="9 12" id="KW-0694">RNA-binding</keyword>
<proteinExistence type="predicted"/>
<dbReference type="EMBL" id="JFAD01000010">
    <property type="protein sequence ID" value="EXU61342.1"/>
    <property type="molecule type" value="Genomic_DNA"/>
</dbReference>
<evidence type="ECO:0000256" key="8">
    <source>
        <dbReference type="ARBA" id="ARBA00022842"/>
    </source>
</evidence>
<dbReference type="PROSITE" id="PS50886">
    <property type="entry name" value="TRBD"/>
    <property type="match status" value="1"/>
</dbReference>
<keyword evidence="5" id="KW-0479">Metal-binding</keyword>
<evidence type="ECO:0000256" key="12">
    <source>
        <dbReference type="PROSITE-ProRule" id="PRU00209"/>
    </source>
</evidence>
<dbReference type="SMART" id="SM00874">
    <property type="entry name" value="B5"/>
    <property type="match status" value="1"/>
</dbReference>
<dbReference type="GO" id="GO:0004826">
    <property type="term" value="F:phenylalanine-tRNA ligase activity"/>
    <property type="evidence" value="ECO:0007669"/>
    <property type="project" value="UniProtKB-EC"/>
</dbReference>
<dbReference type="InterPro" id="IPR041616">
    <property type="entry name" value="PheRS_beta_core"/>
</dbReference>
<gene>
    <name evidence="15" type="primary">pheT</name>
    <name evidence="15" type="ORF">MOVI_1080</name>
</gene>
<keyword evidence="8" id="KW-0460">Magnesium</keyword>
<comment type="caution">
    <text evidence="15">The sequence shown here is derived from an EMBL/GenBank/DDBJ whole genome shotgun (WGS) entry which is preliminary data.</text>
</comment>
<dbReference type="InterPro" id="IPR033714">
    <property type="entry name" value="tRNA_bind_bactPheRS"/>
</dbReference>
<dbReference type="PANTHER" id="PTHR10947:SF0">
    <property type="entry name" value="PHENYLALANINE--TRNA LIGASE BETA SUBUNIT"/>
    <property type="match status" value="1"/>
</dbReference>
<comment type="cofactor">
    <cofactor evidence="1">
        <name>Mg(2+)</name>
        <dbReference type="ChEBI" id="CHEBI:18420"/>
    </cofactor>
</comment>
<dbReference type="EC" id="6.1.1.20" evidence="2"/>
<dbReference type="GO" id="GO:0006432">
    <property type="term" value="P:phenylalanyl-tRNA aminoacylation"/>
    <property type="evidence" value="ECO:0007669"/>
    <property type="project" value="InterPro"/>
</dbReference>
<dbReference type="SUPFAM" id="SSF50249">
    <property type="entry name" value="Nucleic acid-binding proteins"/>
    <property type="match status" value="1"/>
</dbReference>
<dbReference type="NCBIfam" id="NF001882">
    <property type="entry name" value="PRK00629.5-4"/>
    <property type="match status" value="1"/>
</dbReference>
<organism evidence="15 16">
    <name type="scientific">Mesomycoplasma ovipneumoniae 14811</name>
    <dbReference type="NCBI Taxonomy" id="1188239"/>
    <lineage>
        <taxon>Bacteria</taxon>
        <taxon>Bacillati</taxon>
        <taxon>Mycoplasmatota</taxon>
        <taxon>Mycoplasmoidales</taxon>
        <taxon>Metamycoplasmataceae</taxon>
        <taxon>Mesomycoplasma</taxon>
    </lineage>
</organism>
<keyword evidence="10" id="KW-0648">Protein biosynthesis</keyword>
<dbReference type="eggNOG" id="COG0072">
    <property type="taxonomic scope" value="Bacteria"/>
</dbReference>
<evidence type="ECO:0000313" key="15">
    <source>
        <dbReference type="EMBL" id="EXU61342.1"/>
    </source>
</evidence>
<evidence type="ECO:0000256" key="4">
    <source>
        <dbReference type="ARBA" id="ARBA00022598"/>
    </source>
</evidence>
<dbReference type="PROSITE" id="PS51483">
    <property type="entry name" value="B5"/>
    <property type="match status" value="1"/>
</dbReference>
<dbReference type="NCBIfam" id="NF001879">
    <property type="entry name" value="PRK00629.5-1"/>
    <property type="match status" value="1"/>
</dbReference>
<name>A0A014NR39_9BACT</name>
<evidence type="ECO:0000256" key="2">
    <source>
        <dbReference type="ARBA" id="ARBA00012814"/>
    </source>
</evidence>
<evidence type="ECO:0000256" key="9">
    <source>
        <dbReference type="ARBA" id="ARBA00022884"/>
    </source>
</evidence>
<evidence type="ECO:0000256" key="5">
    <source>
        <dbReference type="ARBA" id="ARBA00022723"/>
    </source>
</evidence>
<dbReference type="GO" id="GO:0009328">
    <property type="term" value="C:phenylalanine-tRNA ligase complex"/>
    <property type="evidence" value="ECO:0007669"/>
    <property type="project" value="TreeGrafter"/>
</dbReference>
<keyword evidence="4" id="KW-0436">Ligase</keyword>
<evidence type="ECO:0000256" key="6">
    <source>
        <dbReference type="ARBA" id="ARBA00022741"/>
    </source>
</evidence>
<keyword evidence="11 15" id="KW-0030">Aminoacyl-tRNA synthetase</keyword>
<feature type="domain" description="B5" evidence="14">
    <location>
        <begin position="388"/>
        <end position="462"/>
    </location>
</feature>
<evidence type="ECO:0000256" key="1">
    <source>
        <dbReference type="ARBA" id="ARBA00001946"/>
    </source>
</evidence>
<dbReference type="InterPro" id="IPR002547">
    <property type="entry name" value="tRNA-bd_dom"/>
</dbReference>
<evidence type="ECO:0000256" key="3">
    <source>
        <dbReference type="ARBA" id="ARBA00022555"/>
    </source>
</evidence>
<dbReference type="Gene3D" id="2.40.50.140">
    <property type="entry name" value="Nucleic acid-binding proteins"/>
    <property type="match status" value="1"/>
</dbReference>
<dbReference type="Gene3D" id="3.30.56.10">
    <property type="match status" value="2"/>
</dbReference>
<evidence type="ECO:0000256" key="10">
    <source>
        <dbReference type="ARBA" id="ARBA00022917"/>
    </source>
</evidence>
<accession>A0A014NR39</accession>
<dbReference type="InterPro" id="IPR012340">
    <property type="entry name" value="NA-bd_OB-fold"/>
</dbReference>
<reference evidence="15 16" key="1">
    <citation type="submission" date="2014-03" db="EMBL/GenBank/DDBJ databases">
        <title>Genome sequence of Mycoplasma ovipneumoniae strain 14811.</title>
        <authorList>
            <person name="Sirand-Pugnet P."/>
            <person name="Breton M."/>
            <person name="Dordet-Frisoni E."/>
            <person name="Baranowski E."/>
            <person name="Barre A."/>
            <person name="Couture C."/>
            <person name="Dupuy V."/>
            <person name="Gaurivaud P."/>
            <person name="Jacob D."/>
            <person name="Lemaitre C."/>
            <person name="Manso-Silvan L."/>
            <person name="Nikolski M."/>
            <person name="Nouvel L.-X."/>
            <person name="Poumarat F."/>
            <person name="Tardy F."/>
            <person name="Thebault P."/>
            <person name="Theil S."/>
            <person name="Citti C."/>
            <person name="Thiaucourt F."/>
            <person name="Blanchard A."/>
        </authorList>
    </citation>
    <scope>NUCLEOTIDE SEQUENCE [LARGE SCALE GENOMIC DNA]</scope>
    <source>
        <strain evidence="15 16">14811</strain>
    </source>
</reference>
<dbReference type="Gene3D" id="3.30.930.10">
    <property type="entry name" value="Bira Bifunctional Protein, Domain 2"/>
    <property type="match status" value="1"/>
</dbReference>
<evidence type="ECO:0000313" key="16">
    <source>
        <dbReference type="Proteomes" id="UP000020977"/>
    </source>
</evidence>
<dbReference type="PANTHER" id="PTHR10947">
    <property type="entry name" value="PHENYLALANYL-TRNA SYNTHETASE BETA CHAIN AND LEUCINE-RICH REPEAT-CONTAINING PROTEIN 47"/>
    <property type="match status" value="1"/>
</dbReference>
<dbReference type="Proteomes" id="UP000020977">
    <property type="component" value="Unassembled WGS sequence"/>
</dbReference>
<dbReference type="SUPFAM" id="SSF55681">
    <property type="entry name" value="Class II aaRS and biotin synthetases"/>
    <property type="match status" value="1"/>
</dbReference>
<dbReference type="InterPro" id="IPR005147">
    <property type="entry name" value="tRNA_synthase_B5-dom"/>
</dbReference>
<dbReference type="InterPro" id="IPR009061">
    <property type="entry name" value="DNA-bd_dom_put_sf"/>
</dbReference>
<dbReference type="Pfam" id="PF01588">
    <property type="entry name" value="tRNA_bind"/>
    <property type="match status" value="1"/>
</dbReference>
<evidence type="ECO:0000259" key="14">
    <source>
        <dbReference type="PROSITE" id="PS51483"/>
    </source>
</evidence>
<dbReference type="InterPro" id="IPR045864">
    <property type="entry name" value="aa-tRNA-synth_II/BPL/LPL"/>
</dbReference>
<dbReference type="Pfam" id="PF17759">
    <property type="entry name" value="tRNA_synthFbeta"/>
    <property type="match status" value="1"/>
</dbReference>
<evidence type="ECO:0000256" key="7">
    <source>
        <dbReference type="ARBA" id="ARBA00022840"/>
    </source>
</evidence>
<keyword evidence="7" id="KW-0067">ATP-binding</keyword>
<dbReference type="GO" id="GO:0000287">
    <property type="term" value="F:magnesium ion binding"/>
    <property type="evidence" value="ECO:0007669"/>
    <property type="project" value="InterPro"/>
</dbReference>
<evidence type="ECO:0000259" key="13">
    <source>
        <dbReference type="PROSITE" id="PS50886"/>
    </source>
</evidence>
<dbReference type="GO" id="GO:0000049">
    <property type="term" value="F:tRNA binding"/>
    <property type="evidence" value="ECO:0007669"/>
    <property type="project" value="UniProtKB-UniRule"/>
</dbReference>
<dbReference type="STRING" id="1188239.MOVI_1080"/>
<dbReference type="GO" id="GO:0005524">
    <property type="term" value="F:ATP binding"/>
    <property type="evidence" value="ECO:0007669"/>
    <property type="project" value="UniProtKB-KW"/>
</dbReference>
<evidence type="ECO:0000256" key="11">
    <source>
        <dbReference type="ARBA" id="ARBA00023146"/>
    </source>
</evidence>
<keyword evidence="6" id="KW-0547">Nucleotide-binding</keyword>
<dbReference type="CDD" id="cd02796">
    <property type="entry name" value="tRNA_bind_bactPheRS"/>
    <property type="match status" value="1"/>
</dbReference>
<dbReference type="RefSeq" id="WP_044283975.1">
    <property type="nucleotide sequence ID" value="NZ_JFAD01000010.1"/>
</dbReference>
<dbReference type="InterPro" id="IPR045060">
    <property type="entry name" value="Phe-tRNA-ligase_IIc_bsu"/>
</dbReference>
<feature type="domain" description="TRNA-binding" evidence="13">
    <location>
        <begin position="39"/>
        <end position="153"/>
    </location>
</feature>
<keyword evidence="3 12" id="KW-0820">tRNA-binding</keyword>
<dbReference type="AlphaFoldDB" id="A0A014NR39"/>
<protein>
    <recommendedName>
        <fullName evidence="2">phenylalanine--tRNA ligase</fullName>
        <ecNumber evidence="2">6.1.1.20</ecNumber>
    </recommendedName>
</protein>
<sequence>MLFSLRRLKKIANIDHISDEKVIDALISLSFEVDKISKLNEISGIKFGNILEVKKNENADNLQICQVQFDDKIRQIQTAAKNVQKDKQVLAFVPGSTNGKITFEAKKLRGHISEGMLVSASELGFSTKLLSPELDQGVLVFDPIFDLEQNPLEILELSDLILDIKLLWNRPDANSYLVIAIELAAFFGTKLDLEFDKLNFDNKSKSNLKIITEKNESIVAAIEIEKVPSLGLVDIFLLLKSGVKIADLNQNFANFVLIYTGQPSYFLQTNKNQNQIKLTYQETKLPEIQNSFATFQFWNNDELVLIPEIFQKPIEKDQNLYLIMPKFESAKIRQINHNFNLSSPSARQLAKNYSQGTTLLSFIFLEFFLEKHGINFSAPINFDKNQFDQRPSINFGLEEVQNILGIELEQKDFEKINLILQKIYYNFNSQSFLAPFYRVDIEFFADYAADFLRFYGLEKLGNKKLAKVERSISVVDPKPIQLKTLGYFEANSFLLISQSENFNPLNLKTQTLSTYTSQEHTTIRYSLAWQLAKIIKYNVKRKMIDISLYEIGSVSEKHQVFAMASTVYNLETLKDHLKILYSDNFSFKPAKSEFLNPSASQFIYWNNTLVGWVGQISEKYDYQNINFLEIIVSKIDLEQKNKIVKFEPYDNSQLKYRDITLSLDKNDIPDTYLDVIKKIPEIFSIKLKDYVIINNCQKITYRVTGTDKVCQEIDKFYK</sequence>
<dbReference type="eggNOG" id="COG0073">
    <property type="taxonomic scope" value="Bacteria"/>
</dbReference>
<dbReference type="SUPFAM" id="SSF46955">
    <property type="entry name" value="Putative DNA-binding domain"/>
    <property type="match status" value="1"/>
</dbReference>